<gene>
    <name evidence="1" type="ORF">LCGC14_0337170</name>
</gene>
<dbReference type="AlphaFoldDB" id="A0A0F9TER0"/>
<sequence>MKEILIKELEKLRQIALESDNQYYQGILGCMKWIINDEVATKEFLVVLAKFSAKYYVMNKMAADMDELKRNALLRSIISKQLDDLLKDKK</sequence>
<protein>
    <submittedName>
        <fullName evidence="1">Uncharacterized protein</fullName>
    </submittedName>
</protein>
<accession>A0A0F9TER0</accession>
<comment type="caution">
    <text evidence="1">The sequence shown here is derived from an EMBL/GenBank/DDBJ whole genome shotgun (WGS) entry which is preliminary data.</text>
</comment>
<proteinExistence type="predicted"/>
<reference evidence="1" key="1">
    <citation type="journal article" date="2015" name="Nature">
        <title>Complex archaea that bridge the gap between prokaryotes and eukaryotes.</title>
        <authorList>
            <person name="Spang A."/>
            <person name="Saw J.H."/>
            <person name="Jorgensen S.L."/>
            <person name="Zaremba-Niedzwiedzka K."/>
            <person name="Martijn J."/>
            <person name="Lind A.E."/>
            <person name="van Eijk R."/>
            <person name="Schleper C."/>
            <person name="Guy L."/>
            <person name="Ettema T.J."/>
        </authorList>
    </citation>
    <scope>NUCLEOTIDE SEQUENCE</scope>
</reference>
<name>A0A0F9TER0_9ZZZZ</name>
<evidence type="ECO:0000313" key="1">
    <source>
        <dbReference type="EMBL" id="KKN79695.1"/>
    </source>
</evidence>
<organism evidence="1">
    <name type="scientific">marine sediment metagenome</name>
    <dbReference type="NCBI Taxonomy" id="412755"/>
    <lineage>
        <taxon>unclassified sequences</taxon>
        <taxon>metagenomes</taxon>
        <taxon>ecological metagenomes</taxon>
    </lineage>
</organism>
<dbReference type="EMBL" id="LAZR01000243">
    <property type="protein sequence ID" value="KKN79695.1"/>
    <property type="molecule type" value="Genomic_DNA"/>
</dbReference>